<dbReference type="AlphaFoldDB" id="R7V4J5"/>
<dbReference type="OrthoDB" id="10072039at2759"/>
<keyword evidence="2" id="KW-0539">Nucleus</keyword>
<keyword evidence="3" id="KW-0175">Coiled coil</keyword>
<organism evidence="5">
    <name type="scientific">Capitella teleta</name>
    <name type="common">Polychaete worm</name>
    <dbReference type="NCBI Taxonomy" id="283909"/>
    <lineage>
        <taxon>Eukaryota</taxon>
        <taxon>Metazoa</taxon>
        <taxon>Spiralia</taxon>
        <taxon>Lophotrochozoa</taxon>
        <taxon>Annelida</taxon>
        <taxon>Polychaeta</taxon>
        <taxon>Sedentaria</taxon>
        <taxon>Scolecida</taxon>
        <taxon>Capitellidae</taxon>
        <taxon>Capitella</taxon>
    </lineage>
</organism>
<evidence type="ECO:0000313" key="6">
    <source>
        <dbReference type="EnsemblMetazoa" id="CapteP226085"/>
    </source>
</evidence>
<dbReference type="EMBL" id="KB296812">
    <property type="protein sequence ID" value="ELU11281.1"/>
    <property type="molecule type" value="Genomic_DNA"/>
</dbReference>
<dbReference type="GO" id="GO:0003682">
    <property type="term" value="F:chromatin binding"/>
    <property type="evidence" value="ECO:0007669"/>
    <property type="project" value="TreeGrafter"/>
</dbReference>
<dbReference type="PANTHER" id="PTHR15911:SF6">
    <property type="entry name" value="WW DOMAIN-CONTAINING ADAPTER PROTEIN WITH COILED-COIL"/>
    <property type="match status" value="1"/>
</dbReference>
<proteinExistence type="predicted"/>
<dbReference type="Proteomes" id="UP000014760">
    <property type="component" value="Unassembled WGS sequence"/>
</dbReference>
<feature type="region of interest" description="Disordered" evidence="4">
    <location>
        <begin position="156"/>
        <end position="223"/>
    </location>
</feature>
<name>R7V4J5_CAPTE</name>
<protein>
    <submittedName>
        <fullName evidence="5 6">Uncharacterized protein</fullName>
    </submittedName>
</protein>
<reference evidence="6" key="3">
    <citation type="submission" date="2015-06" db="UniProtKB">
        <authorList>
            <consortium name="EnsemblMetazoa"/>
        </authorList>
    </citation>
    <scope>IDENTIFICATION</scope>
</reference>
<dbReference type="GO" id="GO:0005634">
    <property type="term" value="C:nucleus"/>
    <property type="evidence" value="ECO:0007669"/>
    <property type="project" value="UniProtKB-SubCell"/>
</dbReference>
<dbReference type="EnsemblMetazoa" id="CapteT226085">
    <property type="protein sequence ID" value="CapteP226085"/>
    <property type="gene ID" value="CapteG226085"/>
</dbReference>
<reference evidence="5 7" key="2">
    <citation type="journal article" date="2013" name="Nature">
        <title>Insights into bilaterian evolution from three spiralian genomes.</title>
        <authorList>
            <person name="Simakov O."/>
            <person name="Marletaz F."/>
            <person name="Cho S.J."/>
            <person name="Edsinger-Gonzales E."/>
            <person name="Havlak P."/>
            <person name="Hellsten U."/>
            <person name="Kuo D.H."/>
            <person name="Larsson T."/>
            <person name="Lv J."/>
            <person name="Arendt D."/>
            <person name="Savage R."/>
            <person name="Osoegawa K."/>
            <person name="de Jong P."/>
            <person name="Grimwood J."/>
            <person name="Chapman J.A."/>
            <person name="Shapiro H."/>
            <person name="Aerts A."/>
            <person name="Otillar R.P."/>
            <person name="Terry A.Y."/>
            <person name="Boore J.L."/>
            <person name="Grigoriev I.V."/>
            <person name="Lindberg D.R."/>
            <person name="Seaver E.C."/>
            <person name="Weisblat D.A."/>
            <person name="Putnam N.H."/>
            <person name="Rokhsar D.S."/>
        </authorList>
    </citation>
    <scope>NUCLEOTIDE SEQUENCE</scope>
    <source>
        <strain evidence="5 7">I ESC-2004</strain>
    </source>
</reference>
<keyword evidence="7" id="KW-1185">Reference proteome</keyword>
<evidence type="ECO:0000256" key="2">
    <source>
        <dbReference type="ARBA" id="ARBA00023242"/>
    </source>
</evidence>
<comment type="subcellular location">
    <subcellularLocation>
        <location evidence="1">Nucleus</location>
    </subcellularLocation>
</comment>
<feature type="compositionally biased region" description="Basic and acidic residues" evidence="4">
    <location>
        <begin position="189"/>
        <end position="208"/>
    </location>
</feature>
<evidence type="ECO:0000256" key="3">
    <source>
        <dbReference type="SAM" id="Coils"/>
    </source>
</evidence>
<evidence type="ECO:0000256" key="4">
    <source>
        <dbReference type="SAM" id="MobiDB-lite"/>
    </source>
</evidence>
<dbReference type="OMA" id="DKQPGHE"/>
<dbReference type="GO" id="GO:1904263">
    <property type="term" value="P:positive regulation of TORC1 signaling"/>
    <property type="evidence" value="ECO:0007669"/>
    <property type="project" value="TreeGrafter"/>
</dbReference>
<sequence length="379" mass="40029">MLPTTPSPRGGGSAAAAALLLLNSSSSSLPQTTASPSVSTPSSRAPFGVKNSAAMLSSIMSLPNMPTTEAREALQKIENQQITQQAIHTLQKIQQALLAEQQQQQRQLLQLLLQQLQTQIQQQKKQPACSTACSTSSSAVHPPCNTIASMSALLPHSTSADGHEGSPADSDGTPLQSPEPHAQSQSEARLQEDSSVRLDGSPRSDSHSLKSAHSSPAPSISCAGGTVVQSGVSQLMAHRKQEVGLTPSLANYVNPKLMEHVSGWLIDPLEVQANKLAEDSHTIGSIGCAQVSGELKQARSLVRITEIEATLHEQRVLFMRQQIKDLEAMRSLSSPYIQPPSSSSSSTSTTSSSLSAVPLLSFKLAATSSSLSSPTIEHR</sequence>
<accession>R7V4J5</accession>
<dbReference type="InterPro" id="IPR038867">
    <property type="entry name" value="WAC"/>
</dbReference>
<dbReference type="PANTHER" id="PTHR15911">
    <property type="entry name" value="WW DOMAIN-CONTAINING ADAPTER PROTEIN WITH COILED-COIL"/>
    <property type="match status" value="1"/>
</dbReference>
<dbReference type="STRING" id="283909.R7V4J5"/>
<dbReference type="HOGENOM" id="CLU_730063_0_0_1"/>
<evidence type="ECO:0000313" key="5">
    <source>
        <dbReference type="EMBL" id="ELU11281.1"/>
    </source>
</evidence>
<feature type="compositionally biased region" description="Low complexity" evidence="4">
    <location>
        <begin position="209"/>
        <end position="219"/>
    </location>
</feature>
<dbReference type="GO" id="GO:0000993">
    <property type="term" value="F:RNA polymerase II complex binding"/>
    <property type="evidence" value="ECO:0007669"/>
    <property type="project" value="TreeGrafter"/>
</dbReference>
<feature type="coiled-coil region" evidence="3">
    <location>
        <begin position="99"/>
        <end position="126"/>
    </location>
</feature>
<dbReference type="GO" id="GO:0010506">
    <property type="term" value="P:regulation of autophagy"/>
    <property type="evidence" value="ECO:0007669"/>
    <property type="project" value="TreeGrafter"/>
</dbReference>
<evidence type="ECO:0000256" key="1">
    <source>
        <dbReference type="ARBA" id="ARBA00004123"/>
    </source>
</evidence>
<dbReference type="EMBL" id="AMQN01005784">
    <property type="status" value="NOT_ANNOTATED_CDS"/>
    <property type="molecule type" value="Genomic_DNA"/>
</dbReference>
<reference evidence="7" key="1">
    <citation type="submission" date="2012-12" db="EMBL/GenBank/DDBJ databases">
        <authorList>
            <person name="Hellsten U."/>
            <person name="Grimwood J."/>
            <person name="Chapman J.A."/>
            <person name="Shapiro H."/>
            <person name="Aerts A."/>
            <person name="Otillar R.P."/>
            <person name="Terry A.Y."/>
            <person name="Boore J.L."/>
            <person name="Simakov O."/>
            <person name="Marletaz F."/>
            <person name="Cho S.-J."/>
            <person name="Edsinger-Gonzales E."/>
            <person name="Havlak P."/>
            <person name="Kuo D.-H."/>
            <person name="Larsson T."/>
            <person name="Lv J."/>
            <person name="Arendt D."/>
            <person name="Savage R."/>
            <person name="Osoegawa K."/>
            <person name="de Jong P."/>
            <person name="Lindberg D.R."/>
            <person name="Seaver E.C."/>
            <person name="Weisblat D.A."/>
            <person name="Putnam N.H."/>
            <person name="Grigoriev I.V."/>
            <person name="Rokhsar D.S."/>
        </authorList>
    </citation>
    <scope>NUCLEOTIDE SEQUENCE</scope>
    <source>
        <strain evidence="7">I ESC-2004</strain>
    </source>
</reference>
<evidence type="ECO:0000313" key="7">
    <source>
        <dbReference type="Proteomes" id="UP000014760"/>
    </source>
</evidence>
<gene>
    <name evidence="5" type="ORF">CAPTEDRAFT_226085</name>
</gene>